<evidence type="ECO:0000313" key="2">
    <source>
        <dbReference type="Proteomes" id="UP000001492"/>
    </source>
</evidence>
<keyword evidence="2" id="KW-1185">Reference proteome</keyword>
<dbReference type="InterPro" id="IPR009061">
    <property type="entry name" value="DNA-bd_dom_put_sf"/>
</dbReference>
<dbReference type="SUPFAM" id="SSF46955">
    <property type="entry name" value="Putative DNA-binding domain"/>
    <property type="match status" value="1"/>
</dbReference>
<organism evidence="1 2">
    <name type="scientific">Asticcacaulis excentricus (strain ATCC 15261 / DSM 4724 / KCTC 12464 / NCIMB 9791 / VKM B-1370 / CB 48)</name>
    <dbReference type="NCBI Taxonomy" id="573065"/>
    <lineage>
        <taxon>Bacteria</taxon>
        <taxon>Pseudomonadati</taxon>
        <taxon>Pseudomonadota</taxon>
        <taxon>Alphaproteobacteria</taxon>
        <taxon>Caulobacterales</taxon>
        <taxon>Caulobacteraceae</taxon>
        <taxon>Asticcacaulis</taxon>
    </lineage>
</organism>
<dbReference type="Proteomes" id="UP000001492">
    <property type="component" value="Chromosome 2"/>
</dbReference>
<dbReference type="InterPro" id="IPR010260">
    <property type="entry name" value="AlpA"/>
</dbReference>
<dbReference type="eggNOG" id="COG3311">
    <property type="taxonomic scope" value="Bacteria"/>
</dbReference>
<dbReference type="AlphaFoldDB" id="E8RS34"/>
<dbReference type="Gene3D" id="1.10.238.160">
    <property type="match status" value="1"/>
</dbReference>
<sequence length="92" mass="11105">MVTYLEQRSIRRAIRRDELKQIVPLSDSTIYDMERKGEFPQRFYLTSRSPVWDLSEVETWLETRKEMSRSKKMKVVTPDVRLRKARPVRSTD</sequence>
<dbReference type="HOGENOM" id="CLU_140176_2_0_5"/>
<name>E8RS34_ASTEC</name>
<dbReference type="KEGG" id="aex:Astex_2661"/>
<evidence type="ECO:0000313" key="1">
    <source>
        <dbReference type="EMBL" id="ADU14305.1"/>
    </source>
</evidence>
<dbReference type="PANTHER" id="PTHR36154">
    <property type="entry name" value="DNA-BINDING TRANSCRIPTIONAL ACTIVATOR ALPA"/>
    <property type="match status" value="1"/>
</dbReference>
<reference evidence="2" key="1">
    <citation type="submission" date="2010-12" db="EMBL/GenBank/DDBJ databases">
        <title>Complete sequence of chromosome 2 of Asticcacaulis excentricus CB 48.</title>
        <authorList>
            <consortium name="US DOE Joint Genome Institute"/>
            <person name="Lucas S."/>
            <person name="Copeland A."/>
            <person name="Lapidus A."/>
            <person name="Cheng J.-F."/>
            <person name="Bruce D."/>
            <person name="Goodwin L."/>
            <person name="Pitluck S."/>
            <person name="Teshima H."/>
            <person name="Davenport K."/>
            <person name="Detter J.C."/>
            <person name="Han C."/>
            <person name="Tapia R."/>
            <person name="Land M."/>
            <person name="Hauser L."/>
            <person name="Jeffries C."/>
            <person name="Kyrpides N."/>
            <person name="Ivanova N."/>
            <person name="Ovchinnikova G."/>
            <person name="Brun Y.V."/>
            <person name="Woyke T."/>
        </authorList>
    </citation>
    <scope>NUCLEOTIDE SEQUENCE [LARGE SCALE GENOMIC DNA]</scope>
    <source>
        <strain evidence="2">ATCC 15261 / DSM 4724 / KCTC 12464 / NCIMB 9791 / VKM B-1370 / CB 48</strain>
    </source>
</reference>
<dbReference type="PANTHER" id="PTHR36154:SF1">
    <property type="entry name" value="DNA-BINDING TRANSCRIPTIONAL ACTIVATOR ALPA"/>
    <property type="match status" value="1"/>
</dbReference>
<accession>E8RS34</accession>
<dbReference type="EMBL" id="CP002396">
    <property type="protein sequence ID" value="ADU14305.1"/>
    <property type="molecule type" value="Genomic_DNA"/>
</dbReference>
<dbReference type="OrthoDB" id="1525365at2"/>
<gene>
    <name evidence="1" type="ordered locus">Astex_2661</name>
</gene>
<dbReference type="InterPro" id="IPR052931">
    <property type="entry name" value="Prophage_regulatory_activator"/>
</dbReference>
<dbReference type="Pfam" id="PF05930">
    <property type="entry name" value="Phage_AlpA"/>
    <property type="match status" value="1"/>
</dbReference>
<protein>
    <submittedName>
        <fullName evidence="1">Prophage CP4-57 regulatory</fullName>
    </submittedName>
</protein>
<proteinExistence type="predicted"/>